<keyword evidence="1" id="KW-0812">Transmembrane</keyword>
<reference evidence="3 4" key="1">
    <citation type="journal article" date="2019" name="Commun. Biol.">
        <title>The bagworm genome reveals a unique fibroin gene that provides high tensile strength.</title>
        <authorList>
            <person name="Kono N."/>
            <person name="Nakamura H."/>
            <person name="Ohtoshi R."/>
            <person name="Tomita M."/>
            <person name="Numata K."/>
            <person name="Arakawa K."/>
        </authorList>
    </citation>
    <scope>NUCLEOTIDE SEQUENCE [LARGE SCALE GENOMIC DNA]</scope>
</reference>
<dbReference type="OrthoDB" id="10475444at2759"/>
<feature type="signal peptide" evidence="2">
    <location>
        <begin position="1"/>
        <end position="22"/>
    </location>
</feature>
<evidence type="ECO:0000313" key="3">
    <source>
        <dbReference type="EMBL" id="GBP24361.1"/>
    </source>
</evidence>
<evidence type="ECO:0000256" key="2">
    <source>
        <dbReference type="SAM" id="SignalP"/>
    </source>
</evidence>
<evidence type="ECO:0000313" key="4">
    <source>
        <dbReference type="Proteomes" id="UP000299102"/>
    </source>
</evidence>
<keyword evidence="2" id="KW-0732">Signal</keyword>
<keyword evidence="1" id="KW-0472">Membrane</keyword>
<comment type="caution">
    <text evidence="3">The sequence shown here is derived from an EMBL/GenBank/DDBJ whole genome shotgun (WGS) entry which is preliminary data.</text>
</comment>
<dbReference type="AlphaFoldDB" id="A0A4C1UD36"/>
<dbReference type="EMBL" id="BGZK01000160">
    <property type="protein sequence ID" value="GBP24361.1"/>
    <property type="molecule type" value="Genomic_DNA"/>
</dbReference>
<feature type="transmembrane region" description="Helical" evidence="1">
    <location>
        <begin position="51"/>
        <end position="73"/>
    </location>
</feature>
<organism evidence="3 4">
    <name type="scientific">Eumeta variegata</name>
    <name type="common">Bagworm moth</name>
    <name type="synonym">Eumeta japonica</name>
    <dbReference type="NCBI Taxonomy" id="151549"/>
    <lineage>
        <taxon>Eukaryota</taxon>
        <taxon>Metazoa</taxon>
        <taxon>Ecdysozoa</taxon>
        <taxon>Arthropoda</taxon>
        <taxon>Hexapoda</taxon>
        <taxon>Insecta</taxon>
        <taxon>Pterygota</taxon>
        <taxon>Neoptera</taxon>
        <taxon>Endopterygota</taxon>
        <taxon>Lepidoptera</taxon>
        <taxon>Glossata</taxon>
        <taxon>Ditrysia</taxon>
        <taxon>Tineoidea</taxon>
        <taxon>Psychidae</taxon>
        <taxon>Oiketicinae</taxon>
        <taxon>Eumeta</taxon>
    </lineage>
</organism>
<keyword evidence="4" id="KW-1185">Reference proteome</keyword>
<feature type="chain" id="PRO_5020035295" description="Secreted protein" evidence="2">
    <location>
        <begin position="23"/>
        <end position="96"/>
    </location>
</feature>
<sequence>MMSPWWWRVAVCACVLLAHCRALPPAALGDAVANAATSLNSMKMFAQFIKLLELSLLYPIVPTHLLSVGYVFTHERGGHPRDRPSCRMRFACWVHM</sequence>
<name>A0A4C1UD36_EUMVA</name>
<protein>
    <recommendedName>
        <fullName evidence="5">Secreted protein</fullName>
    </recommendedName>
</protein>
<gene>
    <name evidence="3" type="ORF">EVAR_9459_1</name>
</gene>
<accession>A0A4C1UD36</accession>
<keyword evidence="1" id="KW-1133">Transmembrane helix</keyword>
<evidence type="ECO:0008006" key="5">
    <source>
        <dbReference type="Google" id="ProtNLM"/>
    </source>
</evidence>
<evidence type="ECO:0000256" key="1">
    <source>
        <dbReference type="SAM" id="Phobius"/>
    </source>
</evidence>
<proteinExistence type="predicted"/>
<dbReference type="Proteomes" id="UP000299102">
    <property type="component" value="Unassembled WGS sequence"/>
</dbReference>